<reference evidence="11 12" key="1">
    <citation type="submission" date="2018-03" db="EMBL/GenBank/DDBJ databases">
        <title>The draft genome of Sphingosinicella sp. GL-C-18.</title>
        <authorList>
            <person name="Liu L."/>
            <person name="Li L."/>
            <person name="Liang L."/>
            <person name="Zhang X."/>
            <person name="Wang T."/>
        </authorList>
    </citation>
    <scope>NUCLEOTIDE SEQUENCE [LARGE SCALE GENOMIC DNA]</scope>
    <source>
        <strain evidence="11 12">GL-C-18</strain>
    </source>
</reference>
<sequence>MHVRRKLVAGNWKMNGSLHQLTELGAIAAAARAASGVDVAICPPFTLIASAVARGGGIPIGGQDCHHQSSGAFTGNVSATMLKEAGAKLVIVGHSERRAEQQESDAIVRAKAQAALAAGLQTIVCIGESEEERMGGHAITRCSAQLAGSIPELSGDAELVVAYEPIWAIGTGRTATCDDVREIHGLVRKVLVDRFGDAGGRIRILYGGSVRGDNAAELFAVDNVDGALVGGASLNAEQFVPIIEAAAQS</sequence>
<dbReference type="PANTHER" id="PTHR21139">
    <property type="entry name" value="TRIOSEPHOSPHATE ISOMERASE"/>
    <property type="match status" value="1"/>
</dbReference>
<evidence type="ECO:0000313" key="12">
    <source>
        <dbReference type="Proteomes" id="UP000241167"/>
    </source>
</evidence>
<dbReference type="FunFam" id="3.20.20.70:FF:000016">
    <property type="entry name" value="Triosephosphate isomerase"/>
    <property type="match status" value="1"/>
</dbReference>
<comment type="subunit">
    <text evidence="9 10">Homodimer.</text>
</comment>
<dbReference type="GO" id="GO:0046166">
    <property type="term" value="P:glyceraldehyde-3-phosphate biosynthetic process"/>
    <property type="evidence" value="ECO:0007669"/>
    <property type="project" value="TreeGrafter"/>
</dbReference>
<keyword evidence="5 9" id="KW-0312">Gluconeogenesis</keyword>
<comment type="function">
    <text evidence="9">Involved in the gluconeogenesis. Catalyzes stereospecifically the conversion of dihydroxyacetone phosphate (DHAP) to D-glyceraldehyde-3-phosphate (G3P).</text>
</comment>
<dbReference type="RefSeq" id="WP_106513703.1">
    <property type="nucleotide sequence ID" value="NZ_PXYI01000004.1"/>
</dbReference>
<feature type="binding site" evidence="9">
    <location>
        <begin position="230"/>
        <end position="231"/>
    </location>
    <ligand>
        <name>substrate</name>
    </ligand>
</feature>
<proteinExistence type="inferred from homology"/>
<feature type="binding site" evidence="9">
    <location>
        <position position="170"/>
    </location>
    <ligand>
        <name>substrate</name>
    </ligand>
</feature>
<comment type="similarity">
    <text evidence="4 9 10">Belongs to the triosephosphate isomerase family.</text>
</comment>
<dbReference type="OrthoDB" id="9809429at2"/>
<comment type="catalytic activity">
    <reaction evidence="1">
        <text>L-erythrulose 1-phosphate = D-erythrulose 4-phosphate</text>
        <dbReference type="Rhea" id="RHEA:49588"/>
        <dbReference type="ChEBI" id="CHEBI:58002"/>
        <dbReference type="ChEBI" id="CHEBI:90796"/>
        <dbReference type="EC" id="5.3.1.33"/>
    </reaction>
</comment>
<dbReference type="PANTHER" id="PTHR21139:SF42">
    <property type="entry name" value="TRIOSEPHOSPHATE ISOMERASE"/>
    <property type="match status" value="1"/>
</dbReference>
<dbReference type="EMBL" id="PXYI01000004">
    <property type="protein sequence ID" value="PSJ39808.1"/>
    <property type="molecule type" value="Genomic_DNA"/>
</dbReference>
<feature type="binding site" evidence="9">
    <location>
        <position position="209"/>
    </location>
    <ligand>
        <name>substrate</name>
    </ligand>
</feature>
<organism evidence="11 12">
    <name type="scientific">Allosphingosinicella deserti</name>
    <dbReference type="NCBI Taxonomy" id="2116704"/>
    <lineage>
        <taxon>Bacteria</taxon>
        <taxon>Pseudomonadati</taxon>
        <taxon>Pseudomonadota</taxon>
        <taxon>Alphaproteobacteria</taxon>
        <taxon>Sphingomonadales</taxon>
        <taxon>Sphingomonadaceae</taxon>
        <taxon>Allosphingosinicella</taxon>
    </lineage>
</organism>
<comment type="catalytic activity">
    <reaction evidence="9 10">
        <text>D-glyceraldehyde 3-phosphate = dihydroxyacetone phosphate</text>
        <dbReference type="Rhea" id="RHEA:18585"/>
        <dbReference type="ChEBI" id="CHEBI:57642"/>
        <dbReference type="ChEBI" id="CHEBI:59776"/>
        <dbReference type="EC" id="5.3.1.1"/>
    </reaction>
</comment>
<dbReference type="CDD" id="cd00311">
    <property type="entry name" value="TIM"/>
    <property type="match status" value="1"/>
</dbReference>
<keyword evidence="8 9" id="KW-0413">Isomerase</keyword>
<dbReference type="InterPro" id="IPR000652">
    <property type="entry name" value="Triosephosphate_isomerase"/>
</dbReference>
<dbReference type="GO" id="GO:0004807">
    <property type="term" value="F:triose-phosphate isomerase activity"/>
    <property type="evidence" value="ECO:0007669"/>
    <property type="project" value="UniProtKB-UniRule"/>
</dbReference>
<evidence type="ECO:0000256" key="8">
    <source>
        <dbReference type="ARBA" id="ARBA00023235"/>
    </source>
</evidence>
<evidence type="ECO:0000256" key="6">
    <source>
        <dbReference type="ARBA" id="ARBA00022490"/>
    </source>
</evidence>
<dbReference type="NCBIfam" id="TIGR00419">
    <property type="entry name" value="tim"/>
    <property type="match status" value="1"/>
</dbReference>
<dbReference type="Pfam" id="PF00121">
    <property type="entry name" value="TIM"/>
    <property type="match status" value="1"/>
</dbReference>
<feature type="binding site" evidence="9">
    <location>
        <begin position="11"/>
        <end position="13"/>
    </location>
    <ligand>
        <name>substrate</name>
    </ligand>
</feature>
<accession>A0A2P7QPD5</accession>
<dbReference type="EC" id="5.3.1.1" evidence="9 10"/>
<feature type="active site" description="Electrophile" evidence="9">
    <location>
        <position position="94"/>
    </location>
</feature>
<name>A0A2P7QPD5_9SPHN</name>
<dbReference type="PROSITE" id="PS00171">
    <property type="entry name" value="TIM_1"/>
    <property type="match status" value="1"/>
</dbReference>
<feature type="active site" description="Proton acceptor" evidence="9">
    <location>
        <position position="164"/>
    </location>
</feature>
<evidence type="ECO:0000313" key="11">
    <source>
        <dbReference type="EMBL" id="PSJ39808.1"/>
    </source>
</evidence>
<dbReference type="UniPathway" id="UPA00109">
    <property type="reaction ID" value="UER00189"/>
</dbReference>
<evidence type="ECO:0000256" key="10">
    <source>
        <dbReference type="RuleBase" id="RU363013"/>
    </source>
</evidence>
<dbReference type="HAMAP" id="MF_00147_B">
    <property type="entry name" value="TIM_B"/>
    <property type="match status" value="1"/>
</dbReference>
<gene>
    <name evidence="9" type="primary">tpiA</name>
    <name evidence="11" type="ORF">C7I55_14645</name>
</gene>
<evidence type="ECO:0000256" key="4">
    <source>
        <dbReference type="ARBA" id="ARBA00007422"/>
    </source>
</evidence>
<dbReference type="UniPathway" id="UPA00138"/>
<dbReference type="GO" id="GO:0005829">
    <property type="term" value="C:cytosol"/>
    <property type="evidence" value="ECO:0007669"/>
    <property type="project" value="TreeGrafter"/>
</dbReference>
<comment type="caution">
    <text evidence="11">The sequence shown here is derived from an EMBL/GenBank/DDBJ whole genome shotgun (WGS) entry which is preliminary data.</text>
</comment>
<dbReference type="GO" id="GO:0006094">
    <property type="term" value="P:gluconeogenesis"/>
    <property type="evidence" value="ECO:0007669"/>
    <property type="project" value="UniProtKB-UniRule"/>
</dbReference>
<dbReference type="InterPro" id="IPR013785">
    <property type="entry name" value="Aldolase_TIM"/>
</dbReference>
<dbReference type="InterPro" id="IPR035990">
    <property type="entry name" value="TIM_sf"/>
</dbReference>
<dbReference type="Gene3D" id="3.20.20.70">
    <property type="entry name" value="Aldolase class I"/>
    <property type="match status" value="1"/>
</dbReference>
<dbReference type="InterPro" id="IPR022896">
    <property type="entry name" value="TrioseP_Isoase_bac/euk"/>
</dbReference>
<dbReference type="InterPro" id="IPR020861">
    <property type="entry name" value="Triosephosphate_isomerase_AS"/>
</dbReference>
<comment type="pathway">
    <text evidence="9 10">Carbohydrate biosynthesis; gluconeogenesis.</text>
</comment>
<dbReference type="GO" id="GO:0006096">
    <property type="term" value="P:glycolytic process"/>
    <property type="evidence" value="ECO:0007669"/>
    <property type="project" value="UniProtKB-UniRule"/>
</dbReference>
<evidence type="ECO:0000256" key="2">
    <source>
        <dbReference type="ARBA" id="ARBA00004680"/>
    </source>
</evidence>
<dbReference type="UniPathway" id="UPA01066"/>
<dbReference type="PROSITE" id="PS51440">
    <property type="entry name" value="TIM_2"/>
    <property type="match status" value="1"/>
</dbReference>
<comment type="pathway">
    <text evidence="3">Carbohydrate metabolism; erythritol degradation.</text>
</comment>
<evidence type="ECO:0000256" key="1">
    <source>
        <dbReference type="ARBA" id="ARBA00000148"/>
    </source>
</evidence>
<evidence type="ECO:0000256" key="3">
    <source>
        <dbReference type="ARBA" id="ARBA00004939"/>
    </source>
</evidence>
<comment type="subcellular location">
    <subcellularLocation>
        <location evidence="9 10">Cytoplasm</location>
    </subcellularLocation>
</comment>
<protein>
    <recommendedName>
        <fullName evidence="9 10">Triosephosphate isomerase</fullName>
        <shortName evidence="9">TIM</shortName>
        <shortName evidence="9">TPI</shortName>
        <ecNumber evidence="9 10">5.3.1.1</ecNumber>
    </recommendedName>
    <alternativeName>
        <fullName evidence="9">Triose-phosphate isomerase</fullName>
    </alternativeName>
</protein>
<evidence type="ECO:0000256" key="5">
    <source>
        <dbReference type="ARBA" id="ARBA00022432"/>
    </source>
</evidence>
<keyword evidence="12" id="KW-1185">Reference proteome</keyword>
<dbReference type="AlphaFoldDB" id="A0A2P7QPD5"/>
<dbReference type="SUPFAM" id="SSF51351">
    <property type="entry name" value="Triosephosphate isomerase (TIM)"/>
    <property type="match status" value="1"/>
</dbReference>
<keyword evidence="6 9" id="KW-0963">Cytoplasm</keyword>
<evidence type="ECO:0000256" key="7">
    <source>
        <dbReference type="ARBA" id="ARBA00023152"/>
    </source>
</evidence>
<evidence type="ECO:0000256" key="9">
    <source>
        <dbReference type="HAMAP-Rule" id="MF_00147"/>
    </source>
</evidence>
<keyword evidence="7 9" id="KW-0324">Glycolysis</keyword>
<dbReference type="Proteomes" id="UP000241167">
    <property type="component" value="Unassembled WGS sequence"/>
</dbReference>
<dbReference type="GO" id="GO:0019563">
    <property type="term" value="P:glycerol catabolic process"/>
    <property type="evidence" value="ECO:0007669"/>
    <property type="project" value="TreeGrafter"/>
</dbReference>
<comment type="pathway">
    <text evidence="2 9 10">Carbohydrate degradation; glycolysis; D-glyceraldehyde 3-phosphate from glycerone phosphate: step 1/1.</text>
</comment>